<evidence type="ECO:0000313" key="3">
    <source>
        <dbReference type="EMBL" id="MBP1938586.1"/>
    </source>
</evidence>
<dbReference type="Pfam" id="PF08179">
    <property type="entry name" value="SspP"/>
    <property type="match status" value="1"/>
</dbReference>
<keyword evidence="1" id="KW-0749">Sporulation</keyword>
<evidence type="ECO:0000256" key="1">
    <source>
        <dbReference type="ARBA" id="ARBA00022969"/>
    </source>
</evidence>
<evidence type="ECO:0000313" key="4">
    <source>
        <dbReference type="Proteomes" id="UP001519273"/>
    </source>
</evidence>
<evidence type="ECO:0000256" key="2">
    <source>
        <dbReference type="SAM" id="MobiDB-lite"/>
    </source>
</evidence>
<reference evidence="3 4" key="1">
    <citation type="submission" date="2021-03" db="EMBL/GenBank/DDBJ databases">
        <title>Genomic Encyclopedia of Type Strains, Phase IV (KMG-IV): sequencing the most valuable type-strain genomes for metagenomic binning, comparative biology and taxonomic classification.</title>
        <authorList>
            <person name="Goeker M."/>
        </authorList>
    </citation>
    <scope>NUCLEOTIDE SEQUENCE [LARGE SCALE GENOMIC DNA]</scope>
    <source>
        <strain evidence="3 4">DSM 23491</strain>
    </source>
</reference>
<dbReference type="RefSeq" id="WP_209853206.1">
    <property type="nucleotide sequence ID" value="NZ_CBCRVE010000018.1"/>
</dbReference>
<dbReference type="Proteomes" id="UP001519273">
    <property type="component" value="Unassembled WGS sequence"/>
</dbReference>
<sequence length="51" mass="5487">MGGKSKAVPVPEAQQPHRHHSGQEQSAVKEPLSGSKKVKNRNHVGHNNPEG</sequence>
<protein>
    <submittedName>
        <fullName evidence="3">Small acid-soluble spore protein P (Minor)</fullName>
    </submittedName>
</protein>
<accession>A0ABS4H7Z4</accession>
<organism evidence="3 4">
    <name type="scientific">Paenibacillus sediminis</name>
    <dbReference type="NCBI Taxonomy" id="664909"/>
    <lineage>
        <taxon>Bacteria</taxon>
        <taxon>Bacillati</taxon>
        <taxon>Bacillota</taxon>
        <taxon>Bacilli</taxon>
        <taxon>Bacillales</taxon>
        <taxon>Paenibacillaceae</taxon>
        <taxon>Paenibacillus</taxon>
    </lineage>
</organism>
<gene>
    <name evidence="3" type="ORF">J2Z20_003526</name>
</gene>
<name>A0ABS4H7Z4_9BACL</name>
<feature type="region of interest" description="Disordered" evidence="2">
    <location>
        <begin position="1"/>
        <end position="51"/>
    </location>
</feature>
<keyword evidence="4" id="KW-1185">Reference proteome</keyword>
<comment type="caution">
    <text evidence="3">The sequence shown here is derived from an EMBL/GenBank/DDBJ whole genome shotgun (WGS) entry which is preliminary data.</text>
</comment>
<proteinExistence type="predicted"/>
<dbReference type="InterPro" id="IPR012614">
    <property type="entry name" value="SASP_SspP"/>
</dbReference>
<dbReference type="EMBL" id="JAGGKP010000018">
    <property type="protein sequence ID" value="MBP1938586.1"/>
    <property type="molecule type" value="Genomic_DNA"/>
</dbReference>